<dbReference type="Pfam" id="PF02518">
    <property type="entry name" value="HATPase_c"/>
    <property type="match status" value="1"/>
</dbReference>
<dbReference type="EC" id="2.7.13.3" evidence="2"/>
<comment type="caution">
    <text evidence="8">The sequence shown here is derived from an EMBL/GenBank/DDBJ whole genome shotgun (WGS) entry which is preliminary data.</text>
</comment>
<reference evidence="9" key="1">
    <citation type="journal article" date="2019" name="Int. J. Syst. Evol. Microbiol.">
        <title>The Global Catalogue of Microorganisms (GCM) 10K type strain sequencing project: providing services to taxonomists for standard genome sequencing and annotation.</title>
        <authorList>
            <consortium name="The Broad Institute Genomics Platform"/>
            <consortium name="The Broad Institute Genome Sequencing Center for Infectious Disease"/>
            <person name="Wu L."/>
            <person name="Ma J."/>
        </authorList>
    </citation>
    <scope>NUCLEOTIDE SEQUENCE [LARGE SCALE GENOMIC DNA]</scope>
    <source>
        <strain evidence="9">KCTC 32239</strain>
    </source>
</reference>
<dbReference type="RefSeq" id="WP_189417543.1">
    <property type="nucleotide sequence ID" value="NZ_BMYZ01000001.1"/>
</dbReference>
<dbReference type="PANTHER" id="PTHR44936">
    <property type="entry name" value="SENSOR PROTEIN CREC"/>
    <property type="match status" value="1"/>
</dbReference>
<keyword evidence="5 8" id="KW-0418">Kinase</keyword>
<keyword evidence="6" id="KW-0067">ATP-binding</keyword>
<evidence type="ECO:0000313" key="8">
    <source>
        <dbReference type="EMBL" id="GGY72609.1"/>
    </source>
</evidence>
<keyword evidence="9" id="KW-1185">Reference proteome</keyword>
<evidence type="ECO:0000256" key="3">
    <source>
        <dbReference type="ARBA" id="ARBA00022679"/>
    </source>
</evidence>
<feature type="domain" description="Histidine kinase" evidence="7">
    <location>
        <begin position="16"/>
        <end position="230"/>
    </location>
</feature>
<evidence type="ECO:0000256" key="4">
    <source>
        <dbReference type="ARBA" id="ARBA00022741"/>
    </source>
</evidence>
<evidence type="ECO:0000256" key="5">
    <source>
        <dbReference type="ARBA" id="ARBA00022777"/>
    </source>
</evidence>
<accession>A0ABQ3B350</accession>
<dbReference type="InterPro" id="IPR050980">
    <property type="entry name" value="2C_sensor_his_kinase"/>
</dbReference>
<comment type="catalytic activity">
    <reaction evidence="1">
        <text>ATP + protein L-histidine = ADP + protein N-phospho-L-histidine.</text>
        <dbReference type="EC" id="2.7.13.3"/>
    </reaction>
</comment>
<keyword evidence="4" id="KW-0547">Nucleotide-binding</keyword>
<evidence type="ECO:0000313" key="9">
    <source>
        <dbReference type="Proteomes" id="UP000619761"/>
    </source>
</evidence>
<protein>
    <recommendedName>
        <fullName evidence="2">histidine kinase</fullName>
        <ecNumber evidence="2">2.7.13.3</ecNumber>
    </recommendedName>
</protein>
<gene>
    <name evidence="8" type="ORF">GCM10011613_17020</name>
</gene>
<dbReference type="InterPro" id="IPR036890">
    <property type="entry name" value="HATPase_C_sf"/>
</dbReference>
<dbReference type="SUPFAM" id="SSF55874">
    <property type="entry name" value="ATPase domain of HSP90 chaperone/DNA topoisomerase II/histidine kinase"/>
    <property type="match status" value="1"/>
</dbReference>
<dbReference type="EMBL" id="BMYZ01000001">
    <property type="protein sequence ID" value="GGY72609.1"/>
    <property type="molecule type" value="Genomic_DNA"/>
</dbReference>
<name>A0ABQ3B350_9GAMM</name>
<dbReference type="PROSITE" id="PS50109">
    <property type="entry name" value="HIS_KIN"/>
    <property type="match status" value="1"/>
</dbReference>
<dbReference type="InterPro" id="IPR005467">
    <property type="entry name" value="His_kinase_dom"/>
</dbReference>
<proteinExistence type="predicted"/>
<dbReference type="InterPro" id="IPR003594">
    <property type="entry name" value="HATPase_dom"/>
</dbReference>
<dbReference type="Gene3D" id="3.30.565.10">
    <property type="entry name" value="Histidine kinase-like ATPase, C-terminal domain"/>
    <property type="match status" value="1"/>
</dbReference>
<dbReference type="Proteomes" id="UP000619761">
    <property type="component" value="Unassembled WGS sequence"/>
</dbReference>
<organism evidence="8 9">
    <name type="scientific">Cellvibrio zantedeschiae</name>
    <dbReference type="NCBI Taxonomy" id="1237077"/>
    <lineage>
        <taxon>Bacteria</taxon>
        <taxon>Pseudomonadati</taxon>
        <taxon>Pseudomonadota</taxon>
        <taxon>Gammaproteobacteria</taxon>
        <taxon>Cellvibrionales</taxon>
        <taxon>Cellvibrionaceae</taxon>
        <taxon>Cellvibrio</taxon>
    </lineage>
</organism>
<dbReference type="GO" id="GO:0016301">
    <property type="term" value="F:kinase activity"/>
    <property type="evidence" value="ECO:0007669"/>
    <property type="project" value="UniProtKB-KW"/>
</dbReference>
<evidence type="ECO:0000256" key="2">
    <source>
        <dbReference type="ARBA" id="ARBA00012438"/>
    </source>
</evidence>
<evidence type="ECO:0000259" key="7">
    <source>
        <dbReference type="PROSITE" id="PS50109"/>
    </source>
</evidence>
<sequence length="230" mass="25414">MGREDPELDFSFVLASSVHDMKNSLGMLLNTLADVMHEYPPQNDAHAKSYAVLEYEAARINSELIQLLSLYRLDHDKVRAHIDECIVADVLSEQVARNYALLQTRAIDLVLECDEALTGYFDCDLVGGVINNILVNCARYSKSKLKLSAEKTPEGVCITIEDDGPGYPEHMLNASTFSETKGSFAGGRPHLGLMFANRVALMHKSKSQQGFIRLNNESSLGGGCFKLFLP</sequence>
<evidence type="ECO:0000256" key="6">
    <source>
        <dbReference type="ARBA" id="ARBA00022840"/>
    </source>
</evidence>
<evidence type="ECO:0000256" key="1">
    <source>
        <dbReference type="ARBA" id="ARBA00000085"/>
    </source>
</evidence>
<dbReference type="PANTHER" id="PTHR44936:SF10">
    <property type="entry name" value="SENSOR PROTEIN RSTB"/>
    <property type="match status" value="1"/>
</dbReference>
<keyword evidence="3" id="KW-0808">Transferase</keyword>